<proteinExistence type="predicted"/>
<reference evidence="1 2" key="1">
    <citation type="journal article" date="2019" name="Antonie Van Leeuwenhoek">
        <title>Description of 'Ca. Methylobacter oryzae' KRF1, a novel species from the environmentally important Methylobacter clade 2.</title>
        <authorList>
            <person name="Khatri K."/>
            <person name="Mohite J.A."/>
            <person name="Pandit P.S."/>
            <person name="Bahulikar R."/>
            <person name="Rahalkar M.C."/>
        </authorList>
    </citation>
    <scope>NUCLEOTIDE SEQUENCE [LARGE SCALE GENOMIC DNA]</scope>
    <source>
        <strain evidence="1 2">KRF1</strain>
    </source>
</reference>
<comment type="caution">
    <text evidence="1">The sequence shown here is derived from an EMBL/GenBank/DDBJ whole genome shotgun (WGS) entry which is preliminary data.</text>
</comment>
<gene>
    <name evidence="1" type="ORF">EKO24_009235</name>
</gene>
<dbReference type="Proteomes" id="UP000733744">
    <property type="component" value="Unassembled WGS sequence"/>
</dbReference>
<evidence type="ECO:0000313" key="1">
    <source>
        <dbReference type="EMBL" id="TRW95865.1"/>
    </source>
</evidence>
<organism evidence="1 2">
    <name type="scientific">Candidatus Methylobacter oryzae</name>
    <dbReference type="NCBI Taxonomy" id="2497749"/>
    <lineage>
        <taxon>Bacteria</taxon>
        <taxon>Pseudomonadati</taxon>
        <taxon>Pseudomonadota</taxon>
        <taxon>Gammaproteobacteria</taxon>
        <taxon>Methylococcales</taxon>
        <taxon>Methylococcaceae</taxon>
        <taxon>Methylobacter</taxon>
    </lineage>
</organism>
<name>A0ABY3CB06_9GAMM</name>
<keyword evidence="2" id="KW-1185">Reference proteome</keyword>
<protein>
    <submittedName>
        <fullName evidence="1">Uncharacterized protein</fullName>
    </submittedName>
</protein>
<accession>A0ABY3CB06</accession>
<sequence length="120" mass="14127">MRNFYRKILAGDLSFFEDDRGRAEFSYYLCMQLVRTKRIQENVFLAFKDMDRQFGVNINNSWPLMRNIDAVSMALSLFSQRKYKIVLLKNASGINFITGDQPIFQYACRRAIREGNTGKY</sequence>
<evidence type="ECO:0000313" key="2">
    <source>
        <dbReference type="Proteomes" id="UP000733744"/>
    </source>
</evidence>
<dbReference type="EMBL" id="RYFG02000086">
    <property type="protein sequence ID" value="TRW95865.1"/>
    <property type="molecule type" value="Genomic_DNA"/>
</dbReference>